<evidence type="ECO:0000256" key="3">
    <source>
        <dbReference type="PROSITE-ProRule" id="PRU00221"/>
    </source>
</evidence>
<dbReference type="SUPFAM" id="SSF50978">
    <property type="entry name" value="WD40 repeat-like"/>
    <property type="match status" value="1"/>
</dbReference>
<dbReference type="InterPro" id="IPR001680">
    <property type="entry name" value="WD40_rpt"/>
</dbReference>
<keyword evidence="1 3" id="KW-0853">WD repeat</keyword>
<sequence>MHIQSKHGVSCTEYGEGVVYGLWNRELYIENLTESGAFVVVEMEAPVLSVHRLNQKVYAGDVDGSVWEVERNTAKRLFTRKSDTSTAPAVLSITSYKNTLACVFHHGEIVLYSTSSCAISKVVRTSSKIESVFGEERMVIYVTNRTQIEMYNLESGVRTKRKSLLENAPITAAVVLGAGDREVLAYGTAVGKVAIDYLTEGVDATSYVFKAHKKEKGGQEVFYPVTMLKGVGPSELVTGGMDGNIYTWDIKQRKRTTILYKSEKSIIAGTIKTEATLPPKIMIVTGSPIDISHPEETTDVFTIEVLTV</sequence>
<protein>
    <submittedName>
        <fullName evidence="4">Uncharacterized protein</fullName>
    </submittedName>
</protein>
<keyword evidence="5" id="KW-1185">Reference proteome</keyword>
<evidence type="ECO:0000256" key="2">
    <source>
        <dbReference type="ARBA" id="ARBA00022737"/>
    </source>
</evidence>
<evidence type="ECO:0000313" key="5">
    <source>
        <dbReference type="Proteomes" id="UP000185944"/>
    </source>
</evidence>
<dbReference type="Gene3D" id="2.130.10.10">
    <property type="entry name" value="YVTN repeat-like/Quinoprotein amine dehydrogenase"/>
    <property type="match status" value="1"/>
</dbReference>
<dbReference type="RefSeq" id="XP_067543752.1">
    <property type="nucleotide sequence ID" value="XM_067688564.1"/>
</dbReference>
<dbReference type="InterPro" id="IPR015943">
    <property type="entry name" value="WD40/YVTN_repeat-like_dom_sf"/>
</dbReference>
<keyword evidence="2" id="KW-0677">Repeat</keyword>
<evidence type="ECO:0000256" key="1">
    <source>
        <dbReference type="ARBA" id="ARBA00022574"/>
    </source>
</evidence>
<dbReference type="PANTHER" id="PTHR10971">
    <property type="entry name" value="MRNA EXPORT FACTOR AND BUB3"/>
    <property type="match status" value="1"/>
</dbReference>
<dbReference type="OrthoDB" id="10262475at2759"/>
<proteinExistence type="predicted"/>
<dbReference type="EMBL" id="LTDL01000042">
    <property type="protein sequence ID" value="OAG29007.1"/>
    <property type="molecule type" value="Genomic_DNA"/>
</dbReference>
<comment type="caution">
    <text evidence="4">The sequence shown here is derived from an EMBL/GenBank/DDBJ whole genome shotgun (WGS) entry which is preliminary data.</text>
</comment>
<organism evidence="4 5">
    <name type="scientific">Nematocida displodere</name>
    <dbReference type="NCBI Taxonomy" id="1805483"/>
    <lineage>
        <taxon>Eukaryota</taxon>
        <taxon>Fungi</taxon>
        <taxon>Fungi incertae sedis</taxon>
        <taxon>Microsporidia</taxon>
        <taxon>Nematocida</taxon>
    </lineage>
</organism>
<name>A0A177EAP7_9MICR</name>
<evidence type="ECO:0000313" key="4">
    <source>
        <dbReference type="EMBL" id="OAG29007.1"/>
    </source>
</evidence>
<dbReference type="VEuPathDB" id="MicrosporidiaDB:NEDG_01146"/>
<feature type="repeat" description="WD" evidence="3">
    <location>
        <begin position="236"/>
        <end position="258"/>
    </location>
</feature>
<dbReference type="STRING" id="1805483.A0A177EAP7"/>
<dbReference type="InterPro" id="IPR036322">
    <property type="entry name" value="WD40_repeat_dom_sf"/>
</dbReference>
<dbReference type="GeneID" id="93647496"/>
<dbReference type="PROSITE" id="PS50082">
    <property type="entry name" value="WD_REPEATS_2"/>
    <property type="match status" value="1"/>
</dbReference>
<reference evidence="4 5" key="1">
    <citation type="submission" date="2016-02" db="EMBL/GenBank/DDBJ databases">
        <title>Discovery of a natural microsporidian pathogen with a broad tissue tropism in Caenorhabditis elegans.</title>
        <authorList>
            <person name="Luallen R.J."/>
            <person name="Reinke A.W."/>
            <person name="Tong L."/>
            <person name="Botts M.R."/>
            <person name="Felix M.-A."/>
            <person name="Troemel E.R."/>
        </authorList>
    </citation>
    <scope>NUCLEOTIDE SEQUENCE [LARGE SCALE GENOMIC DNA]</scope>
    <source>
        <strain evidence="4 5">JUm2807</strain>
    </source>
</reference>
<accession>A0A177EAP7</accession>
<dbReference type="Proteomes" id="UP000185944">
    <property type="component" value="Unassembled WGS sequence"/>
</dbReference>
<gene>
    <name evidence="4" type="ORF">NEDG_01146</name>
</gene>
<dbReference type="AlphaFoldDB" id="A0A177EAP7"/>